<evidence type="ECO:0000313" key="5">
    <source>
        <dbReference type="Proteomes" id="UP000054144"/>
    </source>
</evidence>
<dbReference type="EMBL" id="KN882059">
    <property type="protein sequence ID" value="KIY45222.1"/>
    <property type="molecule type" value="Genomic_DNA"/>
</dbReference>
<evidence type="ECO:0000259" key="2">
    <source>
        <dbReference type="PROSITE" id="PS50234"/>
    </source>
</evidence>
<dbReference type="SUPFAM" id="SSF53300">
    <property type="entry name" value="vWA-like"/>
    <property type="match status" value="1"/>
</dbReference>
<dbReference type="Pfam" id="PF13768">
    <property type="entry name" value="VWA_3"/>
    <property type="match status" value="1"/>
</dbReference>
<dbReference type="AlphaFoldDB" id="A0A0D7A2F6"/>
<keyword evidence="5" id="KW-1185">Reference proteome</keyword>
<dbReference type="InterPro" id="IPR013694">
    <property type="entry name" value="VIT"/>
</dbReference>
<dbReference type="SMART" id="SM00327">
    <property type="entry name" value="VWA"/>
    <property type="match status" value="1"/>
</dbReference>
<dbReference type="PANTHER" id="PTHR45737">
    <property type="entry name" value="VON WILLEBRAND FACTOR A DOMAIN-CONTAINING PROTEIN 5A"/>
    <property type="match status" value="1"/>
</dbReference>
<dbReference type="Pfam" id="PF08487">
    <property type="entry name" value="VIT"/>
    <property type="match status" value="1"/>
</dbReference>
<feature type="domain" description="VWFA" evidence="2">
    <location>
        <begin position="279"/>
        <end position="463"/>
    </location>
</feature>
<evidence type="ECO:0008006" key="6">
    <source>
        <dbReference type="Google" id="ProtNLM"/>
    </source>
</evidence>
<dbReference type="Gene3D" id="3.40.50.410">
    <property type="entry name" value="von Willebrand factor, type A domain"/>
    <property type="match status" value="1"/>
</dbReference>
<sequence>MTSLNGIVYGSPGNLTHLPLQECRAKVLVIDVSARITLTQVYTNPLTQPTSGAKYCFPVPASGAICAFSMTRQSDGHVIVGEVHENQTARQRFDQALEEGQQAGLVEYVSDDIFTISIGAIRANDTVTVKLVFVMNLMNDDIVDEVRLQLPVHIAERYGAVPQGLDGAEQAGSDTRLRITVDVNMSGRIRDIRCPTHPDFTEKKYETDRGRLSRRRTTVRVRSKAFLESDFVVIVRADKLDAPRCFAEMDYEPQHGRSTVALQLMLIPRFNRVSQYPQEYIFLIDHSGSMQGNSIETAKRTLCCLLKMLPLQNTFFNVFRFSNQCIAMWPNSRPYDQSSLDSAIAWVEQIYADGGTEIYAAVRATLGTRRTNTQSALFVLTDGQSHELDLTAAEVRRHVSVATSQAPLHVFTLGIGTGVSTDLCERLAREGGGVALFSIHAEDIMAKCTRLLLAGKTPVAKEVTVDWNVPVNYKSPSASVGFALDATDSRVVLRSVPTVQQSPPQVGAVHSGMRLSIFSVIFLNRRYVPPHVTIHIEFEGEEPLEELHVPVKSVELHDLDSTYSVIHRLAAWRLIQDHQERRAPLPSVVAGVYDEEEVRKAAIVYLGETYQLVSRYTSFVAVDTFEEALDSPSLLRNQAVNAAMSPTPMASLGAMASALWGYGSRLSTRITNIPGAWPSPSIEHIPDIESESDPDFIPLSPVDLPLSGIPQGSLHPYVYDNERYSSSTSSFSSLSSLESHSSVTSEWSSSVSSESELSELFDDEENEERMRTASPVLEPTALPSDRNDPPRPVNPEVINLVLDFQSFNGSFALSDAFIRYLTTFTTLSATIITAEALAASAQSDEWATALAVAFMKKRMDTHRDLLDDLLSKPLAFLDSFRSGRQLLERAENLLSGR</sequence>
<dbReference type="InterPro" id="IPR036465">
    <property type="entry name" value="vWFA_dom_sf"/>
</dbReference>
<dbReference type="PANTHER" id="PTHR45737:SF6">
    <property type="entry name" value="VON WILLEBRAND FACTOR A DOMAIN-CONTAINING PROTEIN 5A"/>
    <property type="match status" value="1"/>
</dbReference>
<dbReference type="InterPro" id="IPR002035">
    <property type="entry name" value="VWF_A"/>
</dbReference>
<accession>A0A0D7A2F6</accession>
<proteinExistence type="predicted"/>
<gene>
    <name evidence="4" type="ORF">FISHEDRAFT_49632</name>
</gene>
<dbReference type="SMART" id="SM00609">
    <property type="entry name" value="VIT"/>
    <property type="match status" value="1"/>
</dbReference>
<feature type="region of interest" description="Disordered" evidence="1">
    <location>
        <begin position="754"/>
        <end position="791"/>
    </location>
</feature>
<organism evidence="4 5">
    <name type="scientific">Fistulina hepatica ATCC 64428</name>
    <dbReference type="NCBI Taxonomy" id="1128425"/>
    <lineage>
        <taxon>Eukaryota</taxon>
        <taxon>Fungi</taxon>
        <taxon>Dikarya</taxon>
        <taxon>Basidiomycota</taxon>
        <taxon>Agaricomycotina</taxon>
        <taxon>Agaricomycetes</taxon>
        <taxon>Agaricomycetidae</taxon>
        <taxon>Agaricales</taxon>
        <taxon>Fistulinaceae</taxon>
        <taxon>Fistulina</taxon>
    </lineage>
</organism>
<feature type="compositionally biased region" description="Acidic residues" evidence="1">
    <location>
        <begin position="756"/>
        <end position="767"/>
    </location>
</feature>
<protein>
    <recommendedName>
        <fullName evidence="6">VIT-domain-containing protein</fullName>
    </recommendedName>
</protein>
<evidence type="ECO:0000259" key="3">
    <source>
        <dbReference type="PROSITE" id="PS51468"/>
    </source>
</evidence>
<name>A0A0D7A2F6_9AGAR</name>
<evidence type="ECO:0000313" key="4">
    <source>
        <dbReference type="EMBL" id="KIY45222.1"/>
    </source>
</evidence>
<dbReference type="PROSITE" id="PS50234">
    <property type="entry name" value="VWFA"/>
    <property type="match status" value="1"/>
</dbReference>
<dbReference type="Proteomes" id="UP000054144">
    <property type="component" value="Unassembled WGS sequence"/>
</dbReference>
<dbReference type="PROSITE" id="PS51468">
    <property type="entry name" value="VIT"/>
    <property type="match status" value="1"/>
</dbReference>
<dbReference type="OrthoDB" id="1729737at2759"/>
<feature type="domain" description="VIT" evidence="3">
    <location>
        <begin position="4"/>
        <end position="135"/>
    </location>
</feature>
<evidence type="ECO:0000256" key="1">
    <source>
        <dbReference type="SAM" id="MobiDB-lite"/>
    </source>
</evidence>
<reference evidence="4 5" key="1">
    <citation type="journal article" date="2015" name="Fungal Genet. Biol.">
        <title>Evolution of novel wood decay mechanisms in Agaricales revealed by the genome sequences of Fistulina hepatica and Cylindrobasidium torrendii.</title>
        <authorList>
            <person name="Floudas D."/>
            <person name="Held B.W."/>
            <person name="Riley R."/>
            <person name="Nagy L.G."/>
            <person name="Koehler G."/>
            <person name="Ransdell A.S."/>
            <person name="Younus H."/>
            <person name="Chow J."/>
            <person name="Chiniquy J."/>
            <person name="Lipzen A."/>
            <person name="Tritt A."/>
            <person name="Sun H."/>
            <person name="Haridas S."/>
            <person name="LaButti K."/>
            <person name="Ohm R.A."/>
            <person name="Kues U."/>
            <person name="Blanchette R.A."/>
            <person name="Grigoriev I.V."/>
            <person name="Minto R.E."/>
            <person name="Hibbett D.S."/>
        </authorList>
    </citation>
    <scope>NUCLEOTIDE SEQUENCE [LARGE SCALE GENOMIC DNA]</scope>
    <source>
        <strain evidence="4 5">ATCC 64428</strain>
    </source>
</reference>